<comment type="caution">
    <text evidence="1">The sequence shown here is derived from an EMBL/GenBank/DDBJ whole genome shotgun (WGS) entry which is preliminary data.</text>
</comment>
<evidence type="ECO:0000313" key="1">
    <source>
        <dbReference type="EMBL" id="GGD43101.1"/>
    </source>
</evidence>
<evidence type="ECO:0000313" key="2">
    <source>
        <dbReference type="Proteomes" id="UP000633205"/>
    </source>
</evidence>
<proteinExistence type="predicted"/>
<organism evidence="1 2">
    <name type="scientific">Microbacterium faecale</name>
    <dbReference type="NCBI Taxonomy" id="1804630"/>
    <lineage>
        <taxon>Bacteria</taxon>
        <taxon>Bacillati</taxon>
        <taxon>Actinomycetota</taxon>
        <taxon>Actinomycetes</taxon>
        <taxon>Micrococcales</taxon>
        <taxon>Microbacteriaceae</taxon>
        <taxon>Microbacterium</taxon>
    </lineage>
</organism>
<keyword evidence="2" id="KW-1185">Reference proteome</keyword>
<name>A0A916YG07_9MICO</name>
<gene>
    <name evidence="1" type="ORF">GCM10010915_25280</name>
</gene>
<accession>A0A916YG07</accession>
<dbReference type="AlphaFoldDB" id="A0A916YG07"/>
<protein>
    <submittedName>
        <fullName evidence="1">Uncharacterized protein</fullName>
    </submittedName>
</protein>
<dbReference type="Proteomes" id="UP000633205">
    <property type="component" value="Unassembled WGS sequence"/>
</dbReference>
<sequence length="121" mass="13714">MTLDTGAVMRPIFNGALEKPRILMSVHDSIRPVLASVDRTLSIADMGWRDYLAGGERRYAGLANAITFTRSATNVIQNLRSHVDGFDAWWKQEVQILDNPIAKWFVEVRNRVEKHTGRSDC</sequence>
<reference evidence="1" key="2">
    <citation type="submission" date="2020-09" db="EMBL/GenBank/DDBJ databases">
        <authorList>
            <person name="Sun Q."/>
            <person name="Zhou Y."/>
        </authorList>
    </citation>
    <scope>NUCLEOTIDE SEQUENCE</scope>
    <source>
        <strain evidence="1">CGMCC 1.15152</strain>
    </source>
</reference>
<reference evidence="1" key="1">
    <citation type="journal article" date="2014" name="Int. J. Syst. Evol. Microbiol.">
        <title>Complete genome sequence of Corynebacterium casei LMG S-19264T (=DSM 44701T), isolated from a smear-ripened cheese.</title>
        <authorList>
            <consortium name="US DOE Joint Genome Institute (JGI-PGF)"/>
            <person name="Walter F."/>
            <person name="Albersmeier A."/>
            <person name="Kalinowski J."/>
            <person name="Ruckert C."/>
        </authorList>
    </citation>
    <scope>NUCLEOTIDE SEQUENCE</scope>
    <source>
        <strain evidence="1">CGMCC 1.15152</strain>
    </source>
</reference>
<dbReference type="EMBL" id="BMHO01000001">
    <property type="protein sequence ID" value="GGD43101.1"/>
    <property type="molecule type" value="Genomic_DNA"/>
</dbReference>